<gene>
    <name evidence="1" type="ORF">SIID45300_01061</name>
</gene>
<accession>A0ABQ0C785</accession>
<evidence type="ECO:0000313" key="2">
    <source>
        <dbReference type="Proteomes" id="UP001628193"/>
    </source>
</evidence>
<dbReference type="EMBL" id="BAAFGK010000004">
    <property type="protein sequence ID" value="GAB0056749.1"/>
    <property type="molecule type" value="Genomic_DNA"/>
</dbReference>
<organism evidence="1 2">
    <name type="scientific">Candidatus Magnetaquiglobus chichijimensis</name>
    <dbReference type="NCBI Taxonomy" id="3141448"/>
    <lineage>
        <taxon>Bacteria</taxon>
        <taxon>Pseudomonadati</taxon>
        <taxon>Pseudomonadota</taxon>
        <taxon>Magnetococcia</taxon>
        <taxon>Magnetococcales</taxon>
        <taxon>Candidatus Magnetaquicoccaceae</taxon>
        <taxon>Candidatus Magnetaquiglobus</taxon>
    </lineage>
</organism>
<evidence type="ECO:0008006" key="3">
    <source>
        <dbReference type="Google" id="ProtNLM"/>
    </source>
</evidence>
<reference evidence="1 2" key="1">
    <citation type="submission" date="2024-09" db="EMBL/GenBank/DDBJ databases">
        <title>Draft genome sequence of Candidatus Magnetaquicoccaceae bacterium FCR-1.</title>
        <authorList>
            <person name="Shimoshige H."/>
            <person name="Shimamura S."/>
            <person name="Taoka A."/>
            <person name="Kobayashi H."/>
            <person name="Maekawa T."/>
        </authorList>
    </citation>
    <scope>NUCLEOTIDE SEQUENCE [LARGE SCALE GENOMIC DNA]</scope>
    <source>
        <strain evidence="1 2">FCR-1</strain>
    </source>
</reference>
<name>A0ABQ0C785_9PROT</name>
<sequence>MTAQAYYYKGAGKVYARRYDNPNDPLRELTNSSELKIGINSKTETIKDYDSPSGGVAASASIIEDADVTLVLHDLNHENLALAYWGTSAAVAAGTVSNEVVTAHKGTLTRLARAGASSVVVKSSDGLTTFASGTDYTVTGAGLIIPDTSTIDDLESLKVSYSHGAQATIEAMTTSAQRLYMLFDGINSVMDGKPRIVDLWCVQFEASKGNDYKGDKPATLQLTGRLLRDDTRTEAGASKFFSETLVY</sequence>
<evidence type="ECO:0000313" key="1">
    <source>
        <dbReference type="EMBL" id="GAB0056749.1"/>
    </source>
</evidence>
<dbReference type="PIRSF" id="PIRSF028589">
    <property type="entry name" value="UCP028589"/>
    <property type="match status" value="1"/>
</dbReference>
<dbReference type="InterPro" id="IPR016893">
    <property type="entry name" value="UCP028589"/>
</dbReference>
<dbReference type="Proteomes" id="UP001628193">
    <property type="component" value="Unassembled WGS sequence"/>
</dbReference>
<proteinExistence type="predicted"/>
<keyword evidence="2" id="KW-1185">Reference proteome</keyword>
<protein>
    <recommendedName>
        <fullName evidence="3">Major tail protein</fullName>
    </recommendedName>
</protein>
<dbReference type="RefSeq" id="WP_420904470.1">
    <property type="nucleotide sequence ID" value="NZ_BAAFGK010000004.1"/>
</dbReference>
<comment type="caution">
    <text evidence="1">The sequence shown here is derived from an EMBL/GenBank/DDBJ whole genome shotgun (WGS) entry which is preliminary data.</text>
</comment>